<proteinExistence type="predicted"/>
<dbReference type="EMBL" id="JBHULH010000008">
    <property type="protein sequence ID" value="MFD2568129.1"/>
    <property type="molecule type" value="Genomic_DNA"/>
</dbReference>
<accession>A0ABW5LVA8</accession>
<reference evidence="2" key="1">
    <citation type="journal article" date="2019" name="Int. J. Syst. Evol. Microbiol.">
        <title>The Global Catalogue of Microorganisms (GCM) 10K type strain sequencing project: providing services to taxonomists for standard genome sequencing and annotation.</title>
        <authorList>
            <consortium name="The Broad Institute Genomics Platform"/>
            <consortium name="The Broad Institute Genome Sequencing Center for Infectious Disease"/>
            <person name="Wu L."/>
            <person name="Ma J."/>
        </authorList>
    </citation>
    <scope>NUCLEOTIDE SEQUENCE [LARGE SCALE GENOMIC DNA]</scope>
    <source>
        <strain evidence="2">KCTC 52127</strain>
    </source>
</reference>
<protein>
    <submittedName>
        <fullName evidence="1">Uncharacterized protein</fullName>
    </submittedName>
</protein>
<evidence type="ECO:0000313" key="2">
    <source>
        <dbReference type="Proteomes" id="UP001597508"/>
    </source>
</evidence>
<organism evidence="1 2">
    <name type="scientific">Pseudotenacibaculum haliotis</name>
    <dbReference type="NCBI Taxonomy" id="1862138"/>
    <lineage>
        <taxon>Bacteria</taxon>
        <taxon>Pseudomonadati</taxon>
        <taxon>Bacteroidota</taxon>
        <taxon>Flavobacteriia</taxon>
        <taxon>Flavobacteriales</taxon>
        <taxon>Flavobacteriaceae</taxon>
        <taxon>Pseudotenacibaculum</taxon>
    </lineage>
</organism>
<name>A0ABW5LVA8_9FLAO</name>
<dbReference type="Proteomes" id="UP001597508">
    <property type="component" value="Unassembled WGS sequence"/>
</dbReference>
<comment type="caution">
    <text evidence="1">The sequence shown here is derived from an EMBL/GenBank/DDBJ whole genome shotgun (WGS) entry which is preliminary data.</text>
</comment>
<dbReference type="RefSeq" id="WP_379666837.1">
    <property type="nucleotide sequence ID" value="NZ_JBHULH010000008.1"/>
</dbReference>
<gene>
    <name evidence="1" type="ORF">ACFSRZ_12145</name>
</gene>
<keyword evidence="2" id="KW-1185">Reference proteome</keyword>
<sequence length="161" mass="18978">MSNSLFLLCPTDCLESNINRTFNHQNYFCTSLGNSFAFETEIIGHIRGLVKKHHIREIYFVLSEDNPIFLDALGGQFFSDIRGLEEFYGEIMRQKEHSEIVWQKGFHQFSVLSYYLNKKIKELDSLLNNTVNIHGKIYNKYQDTFYDIYSDLICIEKHCLN</sequence>
<evidence type="ECO:0000313" key="1">
    <source>
        <dbReference type="EMBL" id="MFD2568129.1"/>
    </source>
</evidence>